<feature type="compositionally biased region" description="Basic and acidic residues" evidence="11">
    <location>
        <begin position="54"/>
        <end position="63"/>
    </location>
</feature>
<dbReference type="PANTHER" id="PTHR11042:SF160">
    <property type="entry name" value="EUKARYOTIC TRANSLATION INITIATION FACTOR 2-ALPHA KINASE 1"/>
    <property type="match status" value="1"/>
</dbReference>
<comment type="catalytic activity">
    <reaction evidence="10">
        <text>L-seryl-[protein] + ATP = O-phospho-L-seryl-[protein] + ADP + H(+)</text>
        <dbReference type="Rhea" id="RHEA:17989"/>
        <dbReference type="Rhea" id="RHEA-COMP:9863"/>
        <dbReference type="Rhea" id="RHEA-COMP:11604"/>
        <dbReference type="ChEBI" id="CHEBI:15378"/>
        <dbReference type="ChEBI" id="CHEBI:29999"/>
        <dbReference type="ChEBI" id="CHEBI:30616"/>
        <dbReference type="ChEBI" id="CHEBI:83421"/>
        <dbReference type="ChEBI" id="CHEBI:456216"/>
        <dbReference type="EC" id="2.7.11.1"/>
    </reaction>
    <physiologicalReaction direction="left-to-right" evidence="10">
        <dbReference type="Rhea" id="RHEA:17990"/>
    </physiologicalReaction>
</comment>
<dbReference type="Pfam" id="PF00069">
    <property type="entry name" value="Pkinase"/>
    <property type="match status" value="1"/>
</dbReference>
<evidence type="ECO:0000256" key="7">
    <source>
        <dbReference type="ARBA" id="ARBA00023193"/>
    </source>
</evidence>
<evidence type="ECO:0000256" key="9">
    <source>
        <dbReference type="ARBA" id="ARBA00048659"/>
    </source>
</evidence>
<dbReference type="InterPro" id="IPR008271">
    <property type="entry name" value="Ser/Thr_kinase_AS"/>
</dbReference>
<keyword evidence="4" id="KW-0547">Nucleotide-binding</keyword>
<evidence type="ECO:0000313" key="14">
    <source>
        <dbReference type="Proteomes" id="UP000078560"/>
    </source>
</evidence>
<comment type="similarity">
    <text evidence="8">Belongs to the protein kinase superfamily. Ser/Thr protein kinase family. GCN2 subfamily.</text>
</comment>
<name>A0A1A8WRR8_PLAOA</name>
<feature type="region of interest" description="Disordered" evidence="11">
    <location>
        <begin position="47"/>
        <end position="68"/>
    </location>
</feature>
<accession>A0A1A8WRR8</accession>
<dbReference type="InterPro" id="IPR050339">
    <property type="entry name" value="CC_SR_Kinase"/>
</dbReference>
<evidence type="ECO:0000256" key="2">
    <source>
        <dbReference type="ARBA" id="ARBA00022527"/>
    </source>
</evidence>
<dbReference type="PROSITE" id="PS50011">
    <property type="entry name" value="PROTEIN_KINASE_DOM"/>
    <property type="match status" value="1"/>
</dbReference>
<evidence type="ECO:0000256" key="3">
    <source>
        <dbReference type="ARBA" id="ARBA00022679"/>
    </source>
</evidence>
<keyword evidence="6" id="KW-0067">ATP-binding</keyword>
<keyword evidence="2" id="KW-0723">Serine/threonine-protein kinase</keyword>
<dbReference type="EC" id="2.7.11.1" evidence="1"/>
<protein>
    <recommendedName>
        <fullName evidence="1">non-specific serine/threonine protein kinase</fullName>
        <ecNumber evidence="1">2.7.11.1</ecNumber>
    </recommendedName>
</protein>
<evidence type="ECO:0000256" key="8">
    <source>
        <dbReference type="ARBA" id="ARBA00037982"/>
    </source>
</evidence>
<feature type="domain" description="Protein kinase" evidence="12">
    <location>
        <begin position="101"/>
        <end position="357"/>
    </location>
</feature>
<evidence type="ECO:0000256" key="6">
    <source>
        <dbReference type="ARBA" id="ARBA00022840"/>
    </source>
</evidence>
<dbReference type="GO" id="GO:0005634">
    <property type="term" value="C:nucleus"/>
    <property type="evidence" value="ECO:0007669"/>
    <property type="project" value="TreeGrafter"/>
</dbReference>
<feature type="compositionally biased region" description="Polar residues" evidence="11">
    <location>
        <begin position="102"/>
        <end position="118"/>
    </location>
</feature>
<evidence type="ECO:0000256" key="11">
    <source>
        <dbReference type="SAM" id="MobiDB-lite"/>
    </source>
</evidence>
<keyword evidence="13" id="KW-0396">Initiation factor</keyword>
<dbReference type="GO" id="GO:0004694">
    <property type="term" value="F:eukaryotic translation initiation factor 2alpha kinase activity"/>
    <property type="evidence" value="ECO:0007669"/>
    <property type="project" value="TreeGrafter"/>
</dbReference>
<dbReference type="PANTHER" id="PTHR11042">
    <property type="entry name" value="EUKARYOTIC TRANSLATION INITIATION FACTOR 2-ALPHA KINASE EIF2-ALPHA KINASE -RELATED"/>
    <property type="match status" value="1"/>
</dbReference>
<reference evidence="14" key="1">
    <citation type="submission" date="2016-05" db="EMBL/GenBank/DDBJ databases">
        <authorList>
            <person name="Naeem Raeece"/>
        </authorList>
    </citation>
    <scope>NUCLEOTIDE SEQUENCE [LARGE SCALE GENOMIC DNA]</scope>
</reference>
<dbReference type="PROSITE" id="PS00108">
    <property type="entry name" value="PROTEIN_KINASE_ST"/>
    <property type="match status" value="1"/>
</dbReference>
<dbReference type="GO" id="GO:0003743">
    <property type="term" value="F:translation initiation factor activity"/>
    <property type="evidence" value="ECO:0007669"/>
    <property type="project" value="UniProtKB-KW"/>
</dbReference>
<keyword evidence="5 13" id="KW-0418">Kinase</keyword>
<comment type="catalytic activity">
    <reaction evidence="9">
        <text>L-threonyl-[protein] + ATP = O-phospho-L-threonyl-[protein] + ADP + H(+)</text>
        <dbReference type="Rhea" id="RHEA:46608"/>
        <dbReference type="Rhea" id="RHEA-COMP:11060"/>
        <dbReference type="Rhea" id="RHEA-COMP:11605"/>
        <dbReference type="ChEBI" id="CHEBI:15378"/>
        <dbReference type="ChEBI" id="CHEBI:30013"/>
        <dbReference type="ChEBI" id="CHEBI:30616"/>
        <dbReference type="ChEBI" id="CHEBI:61977"/>
        <dbReference type="ChEBI" id="CHEBI:456216"/>
        <dbReference type="EC" id="2.7.11.1"/>
    </reaction>
    <physiologicalReaction direction="left-to-right" evidence="9">
        <dbReference type="Rhea" id="RHEA:46609"/>
    </physiologicalReaction>
</comment>
<dbReference type="GO" id="GO:0005737">
    <property type="term" value="C:cytoplasm"/>
    <property type="evidence" value="ECO:0007669"/>
    <property type="project" value="TreeGrafter"/>
</dbReference>
<feature type="region of interest" description="Disordered" evidence="11">
    <location>
        <begin position="102"/>
        <end position="134"/>
    </location>
</feature>
<dbReference type="InterPro" id="IPR000719">
    <property type="entry name" value="Prot_kinase_dom"/>
</dbReference>
<sequence length="357" mass="41124">MHISSTFYERNNPNNFSSAFQEYDPFGYGYLSENERDLIVFADNDESNVSTHSKKNDIDDRKSSNNQNEICITGDDINKNDNAIHDDSNILVCQKSDKNSMTIKNVPGSSTNGTLNRDTLNDETRTRGTNNNLKDSNDYNIDTIIKQKGESFALGEKAPNNKYKKDGLGIINTNRKLIEENIKKEKGQEKEKNKLKMNGELEKKENANKIKYYKKKNAGPEFSIVLLLQMEFCKGFTLRRWLDRPSRSDKPLHFTYGDKNTNHPLEFDLFKQLIKGLKDIHSTCFIHRDLKPENIFVDLDTYILKIGDLGLVRFIEEKKRENDLSNIDNFKDNIYTEINHNTITSQISLKGQMIGTP</sequence>
<evidence type="ECO:0000259" key="12">
    <source>
        <dbReference type="PROSITE" id="PS50011"/>
    </source>
</evidence>
<dbReference type="Proteomes" id="UP000078560">
    <property type="component" value="Unassembled WGS sequence"/>
</dbReference>
<evidence type="ECO:0000256" key="5">
    <source>
        <dbReference type="ARBA" id="ARBA00022777"/>
    </source>
</evidence>
<keyword evidence="7" id="KW-0652">Protein synthesis inhibitor</keyword>
<dbReference type="EMBL" id="FLQU01001814">
    <property type="protein sequence ID" value="SBS94555.1"/>
    <property type="molecule type" value="Genomic_DNA"/>
</dbReference>
<dbReference type="Gene3D" id="1.10.510.10">
    <property type="entry name" value="Transferase(Phosphotransferase) domain 1"/>
    <property type="match status" value="1"/>
</dbReference>
<gene>
    <name evidence="13" type="ORF">POVCU2_0089030</name>
</gene>
<dbReference type="GO" id="GO:0017148">
    <property type="term" value="P:negative regulation of translation"/>
    <property type="evidence" value="ECO:0007669"/>
    <property type="project" value="UniProtKB-KW"/>
</dbReference>
<dbReference type="SUPFAM" id="SSF56112">
    <property type="entry name" value="Protein kinase-like (PK-like)"/>
    <property type="match status" value="1"/>
</dbReference>
<organism evidence="13 14">
    <name type="scientific">Plasmodium ovale curtisi</name>
    <dbReference type="NCBI Taxonomy" id="864141"/>
    <lineage>
        <taxon>Eukaryota</taxon>
        <taxon>Sar</taxon>
        <taxon>Alveolata</taxon>
        <taxon>Apicomplexa</taxon>
        <taxon>Aconoidasida</taxon>
        <taxon>Haemosporida</taxon>
        <taxon>Plasmodiidae</taxon>
        <taxon>Plasmodium</taxon>
        <taxon>Plasmodium (Plasmodium)</taxon>
    </lineage>
</organism>
<proteinExistence type="inferred from homology"/>
<evidence type="ECO:0000313" key="13">
    <source>
        <dbReference type="EMBL" id="SBS94555.1"/>
    </source>
</evidence>
<evidence type="ECO:0000256" key="10">
    <source>
        <dbReference type="ARBA" id="ARBA00048977"/>
    </source>
</evidence>
<evidence type="ECO:0000256" key="4">
    <source>
        <dbReference type="ARBA" id="ARBA00022741"/>
    </source>
</evidence>
<dbReference type="AlphaFoldDB" id="A0A1A8WRR8"/>
<dbReference type="GO" id="GO:0005524">
    <property type="term" value="F:ATP binding"/>
    <property type="evidence" value="ECO:0007669"/>
    <property type="project" value="UniProtKB-KW"/>
</dbReference>
<keyword evidence="3" id="KW-0808">Transferase</keyword>
<dbReference type="InterPro" id="IPR011009">
    <property type="entry name" value="Kinase-like_dom_sf"/>
</dbReference>
<evidence type="ECO:0000256" key="1">
    <source>
        <dbReference type="ARBA" id="ARBA00012513"/>
    </source>
</evidence>
<keyword evidence="13" id="KW-0648">Protein biosynthesis</keyword>